<sequence length="85" mass="9628">MIDQVLAAKSLISAIVLIIAGPLSIVFAPWIYRFLYAAARRMFGDEADFFFPPYAGPRRIRVVGILMIVMAVGVILLDIYHPYRR</sequence>
<dbReference type="PATRIC" id="fig|582680.6.peg.897"/>
<accession>A0A0F0LSA6</accession>
<evidence type="ECO:0000313" key="2">
    <source>
        <dbReference type="EMBL" id="KJL34386.1"/>
    </source>
</evidence>
<proteinExistence type="predicted"/>
<keyword evidence="3" id="KW-1185">Reference proteome</keyword>
<organism evidence="2 3">
    <name type="scientific">Microbacterium azadirachtae</name>
    <dbReference type="NCBI Taxonomy" id="582680"/>
    <lineage>
        <taxon>Bacteria</taxon>
        <taxon>Bacillati</taxon>
        <taxon>Actinomycetota</taxon>
        <taxon>Actinomycetes</taxon>
        <taxon>Micrococcales</taxon>
        <taxon>Microbacteriaceae</taxon>
        <taxon>Microbacterium</taxon>
    </lineage>
</organism>
<name>A0A0F0LSA6_9MICO</name>
<dbReference type="EMBL" id="JYIX01000028">
    <property type="protein sequence ID" value="KJL34386.1"/>
    <property type="molecule type" value="Genomic_DNA"/>
</dbReference>
<keyword evidence="1" id="KW-1133">Transmembrane helix</keyword>
<evidence type="ECO:0000313" key="3">
    <source>
        <dbReference type="Proteomes" id="UP000033740"/>
    </source>
</evidence>
<feature type="transmembrane region" description="Helical" evidence="1">
    <location>
        <begin position="12"/>
        <end position="32"/>
    </location>
</feature>
<dbReference type="AlphaFoldDB" id="A0A0F0LSA6"/>
<dbReference type="RefSeq" id="WP_045271008.1">
    <property type="nucleotide sequence ID" value="NZ_JYIX01000028.1"/>
</dbReference>
<feature type="transmembrane region" description="Helical" evidence="1">
    <location>
        <begin position="60"/>
        <end position="80"/>
    </location>
</feature>
<evidence type="ECO:0000256" key="1">
    <source>
        <dbReference type="SAM" id="Phobius"/>
    </source>
</evidence>
<keyword evidence="1" id="KW-0472">Membrane</keyword>
<keyword evidence="1" id="KW-0812">Transmembrane</keyword>
<reference evidence="2 3" key="1">
    <citation type="submission" date="2015-02" db="EMBL/GenBank/DDBJ databases">
        <title>Draft genome sequences of ten Microbacterium spp. with emphasis on heavy metal contaminated environments.</title>
        <authorList>
            <person name="Corretto E."/>
        </authorList>
    </citation>
    <scope>NUCLEOTIDE SEQUENCE [LARGE SCALE GENOMIC DNA]</scope>
    <source>
        <strain evidence="2 3">ARN176</strain>
    </source>
</reference>
<dbReference type="Proteomes" id="UP000033740">
    <property type="component" value="Unassembled WGS sequence"/>
</dbReference>
<gene>
    <name evidence="2" type="ORF">RS86_00872</name>
</gene>
<dbReference type="STRING" id="582680.RS86_00872"/>
<protein>
    <submittedName>
        <fullName evidence="2">Uncharacterized protein</fullName>
    </submittedName>
</protein>
<comment type="caution">
    <text evidence="2">The sequence shown here is derived from an EMBL/GenBank/DDBJ whole genome shotgun (WGS) entry which is preliminary data.</text>
</comment>